<proteinExistence type="predicted"/>
<name>A0ABN4LPT0_9ALTE</name>
<accession>A0ABN4LPT0</accession>
<gene>
    <name evidence="1" type="ORF">AVL57_18555</name>
</gene>
<protein>
    <recommendedName>
        <fullName evidence="3">Glycosyl transferase family 2</fullName>
    </recommendedName>
</protein>
<sequence>MLFNLLHNIKDALLKRSPDSKIKLVAIAKNEAAYLAEWIFHHLYLGVDAIEIHFNRCSDNTPDYIKIFEKDSRVNFVNADDLFENYKGNPQTKVYQDALATSRGQGFTHCLFLDIDEFLVPTDLGMKIKSLVQSLDGPEVISFQWGNKCESAETFTRAIDQQIDVSRSRHVKSLISTSVNKPFLTPHGPRDDKYRRVLPNGDKFISDGKTGALLSHDFLNRPIDSWFVMHRMFRSQREYVALLARGRPNIIHKSDGVSSLKSNRNGYGPFPHLQSVNFSSSSLKKYESYMNKNLERPALRRAIEKGRHYVSSNFELVLQIIENASSEDLELIKRVTQRVTLSEIQKALVNRGVRAK</sequence>
<evidence type="ECO:0000313" key="1">
    <source>
        <dbReference type="EMBL" id="AMJ75786.1"/>
    </source>
</evidence>
<dbReference type="Proteomes" id="UP000056750">
    <property type="component" value="Chromosome"/>
</dbReference>
<organism evidence="1 2">
    <name type="scientific">Alteromonas stellipolaris</name>
    <dbReference type="NCBI Taxonomy" id="233316"/>
    <lineage>
        <taxon>Bacteria</taxon>
        <taxon>Pseudomonadati</taxon>
        <taxon>Pseudomonadota</taxon>
        <taxon>Gammaproteobacteria</taxon>
        <taxon>Alteromonadales</taxon>
        <taxon>Alteromonadaceae</taxon>
        <taxon>Alteromonas/Salinimonas group</taxon>
        <taxon>Alteromonas</taxon>
    </lineage>
</organism>
<evidence type="ECO:0008006" key="3">
    <source>
        <dbReference type="Google" id="ProtNLM"/>
    </source>
</evidence>
<dbReference type="RefSeq" id="WP_057795831.1">
    <property type="nucleotide sequence ID" value="NZ_CP013926.1"/>
</dbReference>
<reference evidence="1 2" key="1">
    <citation type="submission" date="2015-12" db="EMBL/GenBank/DDBJ databases">
        <title>Intraspecies pangenome expansion in the marine bacterium Alteromonas.</title>
        <authorList>
            <person name="Lopez-Perez M."/>
            <person name="Rodriguez-Valera F."/>
        </authorList>
    </citation>
    <scope>NUCLEOTIDE SEQUENCE [LARGE SCALE GENOMIC DNA]</scope>
    <source>
        <strain evidence="1 2">LMG 21861</strain>
    </source>
</reference>
<evidence type="ECO:0000313" key="2">
    <source>
        <dbReference type="Proteomes" id="UP000056750"/>
    </source>
</evidence>
<dbReference type="EMBL" id="CP013926">
    <property type="protein sequence ID" value="AMJ75786.1"/>
    <property type="molecule type" value="Genomic_DNA"/>
</dbReference>
<keyword evidence="2" id="KW-1185">Reference proteome</keyword>
<dbReference type="Pfam" id="PF13704">
    <property type="entry name" value="Glyco_tranf_2_4"/>
    <property type="match status" value="1"/>
</dbReference>